<dbReference type="SMART" id="SM00271">
    <property type="entry name" value="DnaJ"/>
    <property type="match status" value="1"/>
</dbReference>
<dbReference type="PROSITE" id="PS00636">
    <property type="entry name" value="DNAJ_1"/>
    <property type="match status" value="1"/>
</dbReference>
<dbReference type="SUPFAM" id="SSF46565">
    <property type="entry name" value="Chaperone J-domain"/>
    <property type="match status" value="1"/>
</dbReference>
<dbReference type="InterPro" id="IPR001623">
    <property type="entry name" value="DnaJ_domain"/>
</dbReference>
<keyword evidence="1" id="KW-0143">Chaperone</keyword>
<sequence>MDYYKTLEITRNASNDEIKKSYRKLAMRWHPDKNKNNKELAEEKFKCISEAYSILSNPEKRSIYNKFGKEGLKASRQQPDVHVDPMYVFKTFFSNNGFPRSRNFDSEFNNNWMKETQMKPTPTIYYDLNCNLHDLYYGCKKTIKLEKNNLQNILNKNEIEIDIKKGWKSGTKITFENMQSKPKMKPGDICFIVKEIKMANWQRNNNDLIYTYNLDFKTAAEGCSFKLIHINGKTYDIIVFPMVSSKEYKLMENLGMPIKETGTFGNLIIDFDISLKGIGKESRAPPSINRSFS</sequence>
<dbReference type="InterPro" id="IPR051339">
    <property type="entry name" value="DnaJ_subfamily_B"/>
</dbReference>
<dbReference type="InterPro" id="IPR002939">
    <property type="entry name" value="DnaJ_C"/>
</dbReference>
<protein>
    <submittedName>
        <fullName evidence="3">DnaJ C terminal domain</fullName>
    </submittedName>
</protein>
<evidence type="ECO:0000259" key="2">
    <source>
        <dbReference type="PROSITE" id="PS50076"/>
    </source>
</evidence>
<dbReference type="GO" id="GO:0051087">
    <property type="term" value="F:protein-folding chaperone binding"/>
    <property type="evidence" value="ECO:0007669"/>
    <property type="project" value="TreeGrafter"/>
</dbReference>
<organism evidence="3">
    <name type="scientific">seawater metagenome</name>
    <dbReference type="NCBI Taxonomy" id="1561972"/>
    <lineage>
        <taxon>unclassified sequences</taxon>
        <taxon>metagenomes</taxon>
        <taxon>ecological metagenomes</taxon>
    </lineage>
</organism>
<dbReference type="PANTHER" id="PTHR24078:SF553">
    <property type="entry name" value="DNAJ HOMOLOG SUBFAMILY B MEMBER 5"/>
    <property type="match status" value="1"/>
</dbReference>
<name>A0A5E8CL51_9ZZZZ</name>
<proteinExistence type="predicted"/>
<dbReference type="GO" id="GO:0051082">
    <property type="term" value="F:unfolded protein binding"/>
    <property type="evidence" value="ECO:0007669"/>
    <property type="project" value="InterPro"/>
</dbReference>
<dbReference type="PANTHER" id="PTHR24078">
    <property type="entry name" value="DNAJ HOMOLOG SUBFAMILY C MEMBER"/>
    <property type="match status" value="1"/>
</dbReference>
<evidence type="ECO:0000313" key="3">
    <source>
        <dbReference type="EMBL" id="VVU94615.1"/>
    </source>
</evidence>
<dbReference type="InterPro" id="IPR008971">
    <property type="entry name" value="HSP40/DnaJ_pept-bd"/>
</dbReference>
<accession>A0A5E8CL51</accession>
<evidence type="ECO:0000256" key="1">
    <source>
        <dbReference type="ARBA" id="ARBA00023186"/>
    </source>
</evidence>
<dbReference type="CDD" id="cd10747">
    <property type="entry name" value="DnaJ_C"/>
    <property type="match status" value="1"/>
</dbReference>
<dbReference type="AlphaFoldDB" id="A0A5E8CL51"/>
<dbReference type="Pfam" id="PF00226">
    <property type="entry name" value="DnaJ"/>
    <property type="match status" value="1"/>
</dbReference>
<dbReference type="Gene3D" id="2.60.260.20">
    <property type="entry name" value="Urease metallochaperone UreE, N-terminal domain"/>
    <property type="match status" value="2"/>
</dbReference>
<feature type="domain" description="J" evidence="2">
    <location>
        <begin position="2"/>
        <end position="68"/>
    </location>
</feature>
<dbReference type="InterPro" id="IPR018253">
    <property type="entry name" value="DnaJ_domain_CS"/>
</dbReference>
<dbReference type="InterPro" id="IPR036869">
    <property type="entry name" value="J_dom_sf"/>
</dbReference>
<dbReference type="PROSITE" id="PS50076">
    <property type="entry name" value="DNAJ_2"/>
    <property type="match status" value="1"/>
</dbReference>
<dbReference type="Pfam" id="PF01556">
    <property type="entry name" value="DnaJ_C"/>
    <property type="match status" value="1"/>
</dbReference>
<reference evidence="3" key="1">
    <citation type="submission" date="2019-09" db="EMBL/GenBank/DDBJ databases">
        <authorList>
            <person name="Needham M D."/>
        </authorList>
    </citation>
    <scope>NUCLEOTIDE SEQUENCE</scope>
</reference>
<dbReference type="GO" id="GO:0006457">
    <property type="term" value="P:protein folding"/>
    <property type="evidence" value="ECO:0007669"/>
    <property type="project" value="InterPro"/>
</dbReference>
<dbReference type="PRINTS" id="PR00625">
    <property type="entry name" value="JDOMAIN"/>
</dbReference>
<dbReference type="CDD" id="cd06257">
    <property type="entry name" value="DnaJ"/>
    <property type="match status" value="1"/>
</dbReference>
<dbReference type="SUPFAM" id="SSF49493">
    <property type="entry name" value="HSP40/DnaJ peptide-binding domain"/>
    <property type="match status" value="2"/>
</dbReference>
<dbReference type="EMBL" id="CABVLZ010000001">
    <property type="protein sequence ID" value="VVU94615.1"/>
    <property type="molecule type" value="Genomic_DNA"/>
</dbReference>
<dbReference type="GO" id="GO:0005829">
    <property type="term" value="C:cytosol"/>
    <property type="evidence" value="ECO:0007669"/>
    <property type="project" value="TreeGrafter"/>
</dbReference>
<dbReference type="Gene3D" id="1.10.287.110">
    <property type="entry name" value="DnaJ domain"/>
    <property type="match status" value="1"/>
</dbReference>
<gene>
    <name evidence="3" type="ORF">CPAV1605_340</name>
</gene>